<evidence type="ECO:0000313" key="1">
    <source>
        <dbReference type="EMBL" id="GEU63433.1"/>
    </source>
</evidence>
<dbReference type="Gene3D" id="2.40.70.10">
    <property type="entry name" value="Acid Proteases"/>
    <property type="match status" value="1"/>
</dbReference>
<proteinExistence type="predicted"/>
<dbReference type="PANTHER" id="PTHR33067">
    <property type="entry name" value="RNA-DIRECTED DNA POLYMERASE-RELATED"/>
    <property type="match status" value="1"/>
</dbReference>
<dbReference type="GO" id="GO:0003964">
    <property type="term" value="F:RNA-directed DNA polymerase activity"/>
    <property type="evidence" value="ECO:0007669"/>
    <property type="project" value="UniProtKB-KW"/>
</dbReference>
<keyword evidence="1" id="KW-0808">Transferase</keyword>
<dbReference type="PANTHER" id="PTHR33067:SF35">
    <property type="entry name" value="ASPARTIC PEPTIDASE DDI1-TYPE DOMAIN-CONTAINING PROTEIN"/>
    <property type="match status" value="1"/>
</dbReference>
<sequence>MERPILYVYLTKVPAKLEDPKNFLIPCNFNKTFSCNALANLGSSINLMSYSLYAKLSLETLKSTKMRVRLADRSFQYPVGIDENKLVEVVIHVKQKQINLRVRTKRMIFNIDSAMKHSYSNDHTCFSIDVVDEISEEDFDALLNKGSKILHSIEGTLLEEEIFTEFDGFMAMTADENSDFESDTEEQPFEKITINTNNKIKTSLEEPPKDIEFKPLPDNLEYVFLEEPSFHHVIISS</sequence>
<keyword evidence="1" id="KW-0695">RNA-directed DNA polymerase</keyword>
<comment type="caution">
    <text evidence="1">The sequence shown here is derived from an EMBL/GenBank/DDBJ whole genome shotgun (WGS) entry which is preliminary data.</text>
</comment>
<name>A0A6L2LNS5_TANCI</name>
<gene>
    <name evidence="1" type="ORF">Tci_035411</name>
</gene>
<organism evidence="1">
    <name type="scientific">Tanacetum cinerariifolium</name>
    <name type="common">Dalmatian daisy</name>
    <name type="synonym">Chrysanthemum cinerariifolium</name>
    <dbReference type="NCBI Taxonomy" id="118510"/>
    <lineage>
        <taxon>Eukaryota</taxon>
        <taxon>Viridiplantae</taxon>
        <taxon>Streptophyta</taxon>
        <taxon>Embryophyta</taxon>
        <taxon>Tracheophyta</taxon>
        <taxon>Spermatophyta</taxon>
        <taxon>Magnoliopsida</taxon>
        <taxon>eudicotyledons</taxon>
        <taxon>Gunneridae</taxon>
        <taxon>Pentapetalae</taxon>
        <taxon>asterids</taxon>
        <taxon>campanulids</taxon>
        <taxon>Asterales</taxon>
        <taxon>Asteraceae</taxon>
        <taxon>Asteroideae</taxon>
        <taxon>Anthemideae</taxon>
        <taxon>Anthemidinae</taxon>
        <taxon>Tanacetum</taxon>
    </lineage>
</organism>
<reference evidence="1" key="1">
    <citation type="journal article" date="2019" name="Sci. Rep.">
        <title>Draft genome of Tanacetum cinerariifolium, the natural source of mosquito coil.</title>
        <authorList>
            <person name="Yamashiro T."/>
            <person name="Shiraishi A."/>
            <person name="Satake H."/>
            <person name="Nakayama K."/>
        </authorList>
    </citation>
    <scope>NUCLEOTIDE SEQUENCE</scope>
</reference>
<accession>A0A6L2LNS5</accession>
<dbReference type="InterPro" id="IPR021109">
    <property type="entry name" value="Peptidase_aspartic_dom_sf"/>
</dbReference>
<keyword evidence="1" id="KW-0548">Nucleotidyltransferase</keyword>
<dbReference type="EMBL" id="BKCJ010004844">
    <property type="protein sequence ID" value="GEU63433.1"/>
    <property type="molecule type" value="Genomic_DNA"/>
</dbReference>
<protein>
    <submittedName>
        <fullName evidence="1">Reverse transcriptase domain-containing protein</fullName>
    </submittedName>
</protein>
<dbReference type="AlphaFoldDB" id="A0A6L2LNS5"/>